<accession>J0MSN9</accession>
<evidence type="ECO:0000313" key="2">
    <source>
        <dbReference type="EMBL" id="EJF37289.1"/>
    </source>
</evidence>
<comment type="caution">
    <text evidence="2">The sequence shown here is derived from an EMBL/GenBank/DDBJ whole genome shotgun (WGS) entry which is preliminary data.</text>
</comment>
<dbReference type="AlphaFoldDB" id="J0MSN9"/>
<reference evidence="2 3" key="1">
    <citation type="submission" date="2012-05" db="EMBL/GenBank/DDBJ databases">
        <authorList>
            <person name="Harkins D.M."/>
            <person name="Madupu R."/>
            <person name="Durkin A.S."/>
            <person name="Torralba M."/>
            <person name="Methe B."/>
            <person name="Sutton G.G."/>
            <person name="Nelson K.E."/>
        </authorList>
    </citation>
    <scope>NUCLEOTIDE SEQUENCE [LARGE SCALE GENOMIC DNA]</scope>
    <source>
        <strain evidence="2 3">F0489</strain>
    </source>
</reference>
<keyword evidence="1" id="KW-1133">Transmembrane helix</keyword>
<evidence type="ECO:0000256" key="1">
    <source>
        <dbReference type="SAM" id="Phobius"/>
    </source>
</evidence>
<name>J0MSN9_9ACTO</name>
<keyword evidence="1" id="KW-0812">Transmembrane</keyword>
<keyword evidence="3" id="KW-1185">Reference proteome</keyword>
<evidence type="ECO:0000313" key="3">
    <source>
        <dbReference type="Proteomes" id="UP000002941"/>
    </source>
</evidence>
<dbReference type="PATRIC" id="fig|1125718.3.peg.2641"/>
<feature type="transmembrane region" description="Helical" evidence="1">
    <location>
        <begin position="7"/>
        <end position="28"/>
    </location>
</feature>
<proteinExistence type="predicted"/>
<dbReference type="Proteomes" id="UP000002941">
    <property type="component" value="Unassembled WGS sequence"/>
</dbReference>
<protein>
    <submittedName>
        <fullName evidence="2">Uncharacterized protein</fullName>
    </submittedName>
</protein>
<keyword evidence="1" id="KW-0472">Membrane</keyword>
<organism evidence="2 3">
    <name type="scientific">Actinomyces massiliensis F0489</name>
    <dbReference type="NCBI Taxonomy" id="1125718"/>
    <lineage>
        <taxon>Bacteria</taxon>
        <taxon>Bacillati</taxon>
        <taxon>Actinomycetota</taxon>
        <taxon>Actinomycetes</taxon>
        <taxon>Actinomycetales</taxon>
        <taxon>Actinomycetaceae</taxon>
        <taxon>Actinomyces</taxon>
    </lineage>
</organism>
<sequence>MGKVRRGVLLPIGILVALAVVAVVLLMARVPAPDTRARPDAGLVQTALDDHQAVLDSEWTDPEASTGAPSPMAAEETIRRVRDGLAQDGLPVTSATSSAHLERATFQDDGSVLAAVTVTTTYAYEGGEPDSAAVDPHWMTLTGGDATGYSVVQDEVIDETAFKGTLDAPDEVQRRADLIGLAI</sequence>
<dbReference type="EMBL" id="AKFT01000208">
    <property type="protein sequence ID" value="EJF37289.1"/>
    <property type="molecule type" value="Genomic_DNA"/>
</dbReference>
<gene>
    <name evidence="2" type="ORF">HMPREF1318_1351</name>
</gene>
<dbReference type="OrthoDB" id="3260047at2"/>
<dbReference type="eggNOG" id="ENOG5030NGS">
    <property type="taxonomic scope" value="Bacteria"/>
</dbReference>